<sequence length="136" mass="15395">MGAVEVLTTVRQNESLIYPATDFGLGHVSESRRRHAEQIILIAADKSAYERFYLPEGALNTDWRLSPLRAPSPTKLPPALIQVAGYDALYDNGIRYAEALRTADVPVVVNEYPSMPHGFTNFPYFSRDWRLKQNLE</sequence>
<dbReference type="RefSeq" id="WP_189012247.1">
    <property type="nucleotide sequence ID" value="NZ_BMPP01000041.1"/>
</dbReference>
<gene>
    <name evidence="3" type="ORF">GCM10008955_41670</name>
</gene>
<accession>A0ABQ2F258</accession>
<dbReference type="SUPFAM" id="SSF53474">
    <property type="entry name" value="alpha/beta-Hydrolases"/>
    <property type="match status" value="1"/>
</dbReference>
<dbReference type="PANTHER" id="PTHR48081:SF8">
    <property type="entry name" value="ALPHA_BETA HYDROLASE FOLD-3 DOMAIN-CONTAINING PROTEIN-RELATED"/>
    <property type="match status" value="1"/>
</dbReference>
<evidence type="ECO:0000313" key="4">
    <source>
        <dbReference type="Proteomes" id="UP000647587"/>
    </source>
</evidence>
<dbReference type="Proteomes" id="UP000647587">
    <property type="component" value="Unassembled WGS sequence"/>
</dbReference>
<dbReference type="InterPro" id="IPR013094">
    <property type="entry name" value="AB_hydrolase_3"/>
</dbReference>
<dbReference type="Gene3D" id="3.40.50.1820">
    <property type="entry name" value="alpha/beta hydrolase"/>
    <property type="match status" value="1"/>
</dbReference>
<reference evidence="4" key="1">
    <citation type="journal article" date="2019" name="Int. J. Syst. Evol. Microbiol.">
        <title>The Global Catalogue of Microorganisms (GCM) 10K type strain sequencing project: providing services to taxonomists for standard genome sequencing and annotation.</title>
        <authorList>
            <consortium name="The Broad Institute Genomics Platform"/>
            <consortium name="The Broad Institute Genome Sequencing Center for Infectious Disease"/>
            <person name="Wu L."/>
            <person name="Ma J."/>
        </authorList>
    </citation>
    <scope>NUCLEOTIDE SEQUENCE [LARGE SCALE GENOMIC DNA]</scope>
    <source>
        <strain evidence="4">JCM 30331</strain>
    </source>
</reference>
<dbReference type="InterPro" id="IPR029058">
    <property type="entry name" value="AB_hydrolase_fold"/>
</dbReference>
<keyword evidence="1" id="KW-0378">Hydrolase</keyword>
<evidence type="ECO:0000259" key="2">
    <source>
        <dbReference type="Pfam" id="PF07859"/>
    </source>
</evidence>
<dbReference type="EMBL" id="BMPP01000041">
    <property type="protein sequence ID" value="GGK43573.1"/>
    <property type="molecule type" value="Genomic_DNA"/>
</dbReference>
<keyword evidence="4" id="KW-1185">Reference proteome</keyword>
<dbReference type="PANTHER" id="PTHR48081">
    <property type="entry name" value="AB HYDROLASE SUPERFAMILY PROTEIN C4A8.06C"/>
    <property type="match status" value="1"/>
</dbReference>
<dbReference type="Pfam" id="PF07859">
    <property type="entry name" value="Abhydrolase_3"/>
    <property type="match status" value="1"/>
</dbReference>
<comment type="caution">
    <text evidence="3">The sequence shown here is derived from an EMBL/GenBank/DDBJ whole genome shotgun (WGS) entry which is preliminary data.</text>
</comment>
<proteinExistence type="predicted"/>
<feature type="domain" description="Alpha/beta hydrolase fold-3" evidence="2">
    <location>
        <begin position="15"/>
        <end position="120"/>
    </location>
</feature>
<dbReference type="InterPro" id="IPR050300">
    <property type="entry name" value="GDXG_lipolytic_enzyme"/>
</dbReference>
<evidence type="ECO:0000313" key="3">
    <source>
        <dbReference type="EMBL" id="GGK43573.1"/>
    </source>
</evidence>
<name>A0ABQ2F258_9DEIO</name>
<evidence type="ECO:0000256" key="1">
    <source>
        <dbReference type="ARBA" id="ARBA00022801"/>
    </source>
</evidence>
<organism evidence="3 4">
    <name type="scientific">Deinococcus malanensis</name>
    <dbReference type="NCBI Taxonomy" id="1706855"/>
    <lineage>
        <taxon>Bacteria</taxon>
        <taxon>Thermotogati</taxon>
        <taxon>Deinococcota</taxon>
        <taxon>Deinococci</taxon>
        <taxon>Deinococcales</taxon>
        <taxon>Deinococcaceae</taxon>
        <taxon>Deinococcus</taxon>
    </lineage>
</organism>
<protein>
    <recommendedName>
        <fullName evidence="2">Alpha/beta hydrolase fold-3 domain-containing protein</fullName>
    </recommendedName>
</protein>